<feature type="region of interest" description="Disordered" evidence="1">
    <location>
        <begin position="113"/>
        <end position="176"/>
    </location>
</feature>
<proteinExistence type="predicted"/>
<dbReference type="PANTHER" id="PTHR31071">
    <property type="entry name" value="GB|AAF24581.1"/>
    <property type="match status" value="1"/>
</dbReference>
<reference evidence="2 3" key="2">
    <citation type="journal article" date="2009" name="PLoS ONE">
        <title>An integrated genetic and cytogenetic map of the cucumber genome.</title>
        <authorList>
            <person name="Ren Y."/>
            <person name="Zhang Z."/>
            <person name="Liu J."/>
            <person name="Staub J.E."/>
            <person name="Han Y."/>
            <person name="Cheng Z."/>
            <person name="Li X."/>
            <person name="Lu J."/>
            <person name="Miao H."/>
            <person name="Kang H."/>
            <person name="Xie B."/>
            <person name="Gu X."/>
            <person name="Wang X."/>
            <person name="Du Y."/>
            <person name="Jin W."/>
            <person name="Huang S."/>
        </authorList>
    </citation>
    <scope>NUCLEOTIDE SEQUENCE [LARGE SCALE GENOMIC DNA]</scope>
    <source>
        <strain evidence="3">cv. 9930</strain>
    </source>
</reference>
<accession>A0A0A0LAZ1</accession>
<reference evidence="2 3" key="4">
    <citation type="journal article" date="2011" name="BMC Genomics">
        <title>RNA-Seq improves annotation of protein-coding genes in the cucumber genome.</title>
        <authorList>
            <person name="Li Z."/>
            <person name="Zhang Z."/>
            <person name="Yan P."/>
            <person name="Huang S."/>
            <person name="Fei Z."/>
            <person name="Lin K."/>
        </authorList>
    </citation>
    <scope>NUCLEOTIDE SEQUENCE [LARGE SCALE GENOMIC DNA]</scope>
    <source>
        <strain evidence="3">cv. 9930</strain>
    </source>
</reference>
<dbReference type="InterPro" id="IPR043424">
    <property type="entry name" value="BLT-like"/>
</dbReference>
<feature type="region of interest" description="Disordered" evidence="1">
    <location>
        <begin position="513"/>
        <end position="560"/>
    </location>
</feature>
<evidence type="ECO:0000256" key="1">
    <source>
        <dbReference type="SAM" id="MobiDB-lite"/>
    </source>
</evidence>
<gene>
    <name evidence="2" type="ORF">Csa_3G778220</name>
</gene>
<feature type="compositionally biased region" description="Basic and acidic residues" evidence="1">
    <location>
        <begin position="113"/>
        <end position="134"/>
    </location>
</feature>
<organism evidence="2 3">
    <name type="scientific">Cucumis sativus</name>
    <name type="common">Cucumber</name>
    <dbReference type="NCBI Taxonomy" id="3659"/>
    <lineage>
        <taxon>Eukaryota</taxon>
        <taxon>Viridiplantae</taxon>
        <taxon>Streptophyta</taxon>
        <taxon>Embryophyta</taxon>
        <taxon>Tracheophyta</taxon>
        <taxon>Spermatophyta</taxon>
        <taxon>Magnoliopsida</taxon>
        <taxon>eudicotyledons</taxon>
        <taxon>Gunneridae</taxon>
        <taxon>Pentapetalae</taxon>
        <taxon>rosids</taxon>
        <taxon>fabids</taxon>
        <taxon>Cucurbitales</taxon>
        <taxon>Cucurbitaceae</taxon>
        <taxon>Benincaseae</taxon>
        <taxon>Cucumis</taxon>
    </lineage>
</organism>
<name>A0A0A0LAZ1_CUCSA</name>
<dbReference type="EMBL" id="CM002924">
    <property type="protein sequence ID" value="KGN59165.1"/>
    <property type="molecule type" value="Genomic_DNA"/>
</dbReference>
<feature type="region of interest" description="Disordered" evidence="1">
    <location>
        <begin position="640"/>
        <end position="668"/>
    </location>
</feature>
<dbReference type="OrthoDB" id="691984at2759"/>
<dbReference type="Gramene" id="KGN59165">
    <property type="protein sequence ID" value="KGN59165"/>
    <property type="gene ID" value="Csa_3G778220"/>
</dbReference>
<dbReference type="KEGG" id="csv:101203373"/>
<sequence>MPRQNLAAELIPGKIRKRGCSSSASSSSSILHNYRFKRAILVGKRAGSSTPLPSWRLMSSRSRSPASAFRSTESPNYELYQCGSGRSKQAPVSARKLAATLWEMNELPSTRVKESLALDERKSRKEMKAREKTTRSVHSGSLPPHLSDPSHSPVSERGDRSGTGSRCRRTPSMSQRLKLADHGVGVLDSVSNASLMEIESRSRAPTPSASIVGVKTRLKDVSNALTTSKELLKIINRVWGHEDRPSTSMSLISALHAEMERARLQINQLIQEQRYEQSDISYLMRCFAEEKEAWKSKEQEVVEAAIESVAGELEVERKLRRRFESLNKKLGRELAETKSSLLKVVKELESEKRAREIMEQVCDDLANDVGDDKLELGERQRESAKLCDNVKKEREMKRLAAALHEERTHTDASDKYDLEDKNVAVDKLRNQLEAFLGIKRAKEKEFGSNDSNEVKFAAYLSKNGIRSFQSEEKEEGEVVDGVECEEDLAESDLHSIELNMDNNNKSYDWIHSSGIPHDTRRPSVDDELKARKSTSKKGSRKSTSIQRSISDGVEWGNQADNHPISGDHVLDWDRSSVLEKVASGKVYGDHFLGYNSSSKNLRDQILSGSRLGSLKVTASPTRLWEQARPSRDLADPVTERASMVQGSNGLKSRLMEVRGDGLGSRKYK</sequence>
<keyword evidence="3" id="KW-1185">Reference proteome</keyword>
<feature type="compositionally biased region" description="Basic and acidic residues" evidence="1">
    <location>
        <begin position="517"/>
        <end position="530"/>
    </location>
</feature>
<reference evidence="2 3" key="3">
    <citation type="journal article" date="2010" name="BMC Genomics">
        <title>Transcriptome sequencing and comparative analysis of cucumber flowers with different sex types.</title>
        <authorList>
            <person name="Guo S."/>
            <person name="Zheng Y."/>
            <person name="Joung J.G."/>
            <person name="Liu S."/>
            <person name="Zhang Z."/>
            <person name="Crasta O.R."/>
            <person name="Sobral B.W."/>
            <person name="Xu Y."/>
            <person name="Huang S."/>
            <person name="Fei Z."/>
        </authorList>
    </citation>
    <scope>NUCLEOTIDE SEQUENCE [LARGE SCALE GENOMIC DNA]</scope>
    <source>
        <strain evidence="3">cv. 9930</strain>
    </source>
</reference>
<evidence type="ECO:0000313" key="2">
    <source>
        <dbReference type="EMBL" id="KGN59165.1"/>
    </source>
</evidence>
<protein>
    <submittedName>
        <fullName evidence="2">Uncharacterized protein</fullName>
    </submittedName>
</protein>
<feature type="compositionally biased region" description="Low complexity" evidence="1">
    <location>
        <begin position="138"/>
        <end position="153"/>
    </location>
</feature>
<evidence type="ECO:0000313" key="3">
    <source>
        <dbReference type="Proteomes" id="UP000029981"/>
    </source>
</evidence>
<feature type="compositionally biased region" description="Basic residues" evidence="1">
    <location>
        <begin position="531"/>
        <end position="540"/>
    </location>
</feature>
<reference evidence="2 3" key="1">
    <citation type="journal article" date="2009" name="Nat. Genet.">
        <title>The genome of the cucumber, Cucumis sativus L.</title>
        <authorList>
            <person name="Huang S."/>
            <person name="Li R."/>
            <person name="Zhang Z."/>
            <person name="Li L."/>
            <person name="Gu X."/>
            <person name="Fan W."/>
            <person name="Lucas W.J."/>
            <person name="Wang X."/>
            <person name="Xie B."/>
            <person name="Ni P."/>
            <person name="Ren Y."/>
            <person name="Zhu H."/>
            <person name="Li J."/>
            <person name="Lin K."/>
            <person name="Jin W."/>
            <person name="Fei Z."/>
            <person name="Li G."/>
            <person name="Staub J."/>
            <person name="Kilian A."/>
            <person name="van der Vossen E.A."/>
            <person name="Wu Y."/>
            <person name="Guo J."/>
            <person name="He J."/>
            <person name="Jia Z."/>
            <person name="Ren Y."/>
            <person name="Tian G."/>
            <person name="Lu Y."/>
            <person name="Ruan J."/>
            <person name="Qian W."/>
            <person name="Wang M."/>
            <person name="Huang Q."/>
            <person name="Li B."/>
            <person name="Xuan Z."/>
            <person name="Cao J."/>
            <person name="Asan"/>
            <person name="Wu Z."/>
            <person name="Zhang J."/>
            <person name="Cai Q."/>
            <person name="Bai Y."/>
            <person name="Zhao B."/>
            <person name="Han Y."/>
            <person name="Li Y."/>
            <person name="Li X."/>
            <person name="Wang S."/>
            <person name="Shi Q."/>
            <person name="Liu S."/>
            <person name="Cho W.K."/>
            <person name="Kim J.Y."/>
            <person name="Xu Y."/>
            <person name="Heller-Uszynska K."/>
            <person name="Miao H."/>
            <person name="Cheng Z."/>
            <person name="Zhang S."/>
            <person name="Wu J."/>
            <person name="Yang Y."/>
            <person name="Kang H."/>
            <person name="Li M."/>
            <person name="Liang H."/>
            <person name="Ren X."/>
            <person name="Shi Z."/>
            <person name="Wen M."/>
            <person name="Jian M."/>
            <person name="Yang H."/>
            <person name="Zhang G."/>
            <person name="Yang Z."/>
            <person name="Chen R."/>
            <person name="Liu S."/>
            <person name="Li J."/>
            <person name="Ma L."/>
            <person name="Liu H."/>
            <person name="Zhou Y."/>
            <person name="Zhao J."/>
            <person name="Fang X."/>
            <person name="Li G."/>
            <person name="Fang L."/>
            <person name="Li Y."/>
            <person name="Liu D."/>
            <person name="Zheng H."/>
            <person name="Zhang Y."/>
            <person name="Qin N."/>
            <person name="Li Z."/>
            <person name="Yang G."/>
            <person name="Yang S."/>
            <person name="Bolund L."/>
            <person name="Kristiansen K."/>
            <person name="Zheng H."/>
            <person name="Li S."/>
            <person name="Zhang X."/>
            <person name="Yang H."/>
            <person name="Wang J."/>
            <person name="Sun R."/>
            <person name="Zhang B."/>
            <person name="Jiang S."/>
            <person name="Wang J."/>
            <person name="Du Y."/>
            <person name="Li S."/>
        </authorList>
    </citation>
    <scope>NUCLEOTIDE SEQUENCE [LARGE SCALE GENOMIC DNA]</scope>
    <source>
        <strain evidence="3">cv. 9930</strain>
    </source>
</reference>
<dbReference type="OMA" id="GDEMQGY"/>
<dbReference type="eggNOG" id="ENOG502QXJW">
    <property type="taxonomic scope" value="Eukaryota"/>
</dbReference>
<dbReference type="STRING" id="3659.A0A0A0LAZ1"/>
<dbReference type="AlphaFoldDB" id="A0A0A0LAZ1"/>
<dbReference type="PANTHER" id="PTHR31071:SF7">
    <property type="entry name" value="OS04G0382800 PROTEIN"/>
    <property type="match status" value="1"/>
</dbReference>
<dbReference type="Proteomes" id="UP000029981">
    <property type="component" value="Chromosome 3"/>
</dbReference>